<accession>A0A2S7T8S9</accession>
<sequence>MEQPTLDYIQEISGGNTEFEQKFVTVLQDEFPKEKEAYLEFLGQEDLEKASSVVHKIKHKFGILCMHDSYRLAVSYEEELKEGQRELEKEFTAILEAVHAI</sequence>
<evidence type="ECO:0000313" key="2">
    <source>
        <dbReference type="Proteomes" id="UP000239366"/>
    </source>
</evidence>
<dbReference type="GO" id="GO:0000160">
    <property type="term" value="P:phosphorelay signal transduction system"/>
    <property type="evidence" value="ECO:0007669"/>
    <property type="project" value="InterPro"/>
</dbReference>
<dbReference type="Proteomes" id="UP000239366">
    <property type="component" value="Unassembled WGS sequence"/>
</dbReference>
<name>A0A2S7T8S9_9FLAO</name>
<dbReference type="EMBL" id="MQVX01000001">
    <property type="protein sequence ID" value="PQJ15917.1"/>
    <property type="molecule type" value="Genomic_DNA"/>
</dbReference>
<gene>
    <name evidence="1" type="ORF">BST99_09440</name>
</gene>
<evidence type="ECO:0008006" key="3">
    <source>
        <dbReference type="Google" id="ProtNLM"/>
    </source>
</evidence>
<evidence type="ECO:0000313" key="1">
    <source>
        <dbReference type="EMBL" id="PQJ15917.1"/>
    </source>
</evidence>
<reference evidence="2" key="1">
    <citation type="submission" date="2016-11" db="EMBL/GenBank/DDBJ databases">
        <title>Trade-off between light-utilization and light-protection in marine flavobacteria.</title>
        <authorList>
            <person name="Kumagai Y."/>
            <person name="Yoshizawa S."/>
            <person name="Kogure K."/>
        </authorList>
    </citation>
    <scope>NUCLEOTIDE SEQUENCE [LARGE SCALE GENOMIC DNA]</scope>
    <source>
        <strain evidence="2">SG-18</strain>
    </source>
</reference>
<dbReference type="RefSeq" id="WP_105001583.1">
    <property type="nucleotide sequence ID" value="NZ_MQVX01000001.1"/>
</dbReference>
<comment type="caution">
    <text evidence="1">The sequence shown here is derived from an EMBL/GenBank/DDBJ whole genome shotgun (WGS) entry which is preliminary data.</text>
</comment>
<keyword evidence="2" id="KW-1185">Reference proteome</keyword>
<dbReference type="SUPFAM" id="SSF47226">
    <property type="entry name" value="Histidine-containing phosphotransfer domain, HPT domain"/>
    <property type="match status" value="1"/>
</dbReference>
<dbReference type="Gene3D" id="1.20.120.160">
    <property type="entry name" value="HPT domain"/>
    <property type="match status" value="1"/>
</dbReference>
<protein>
    <recommendedName>
        <fullName evidence="3">Histidine kinase</fullName>
    </recommendedName>
</protein>
<dbReference type="InterPro" id="IPR036641">
    <property type="entry name" value="HPT_dom_sf"/>
</dbReference>
<dbReference type="AlphaFoldDB" id="A0A2S7T8S9"/>
<dbReference type="OrthoDB" id="1441381at2"/>
<proteinExistence type="predicted"/>
<organism evidence="1 2">
    <name type="scientific">Aureicoccus marinus</name>
    <dbReference type="NCBI Taxonomy" id="754435"/>
    <lineage>
        <taxon>Bacteria</taxon>
        <taxon>Pseudomonadati</taxon>
        <taxon>Bacteroidota</taxon>
        <taxon>Flavobacteriia</taxon>
        <taxon>Flavobacteriales</taxon>
        <taxon>Flavobacteriaceae</taxon>
        <taxon>Aureicoccus</taxon>
    </lineage>
</organism>